<protein>
    <submittedName>
        <fullName evidence="6">Octaprenyl diphosphate synthase</fullName>
        <ecNumber evidence="6">2.5.1.90</ecNumber>
    </submittedName>
</protein>
<reference evidence="6" key="1">
    <citation type="submission" date="2019-08" db="EMBL/GenBank/DDBJ databases">
        <authorList>
            <person name="Kucharzyk K."/>
            <person name="Murdoch R.W."/>
            <person name="Higgins S."/>
            <person name="Loffler F."/>
        </authorList>
    </citation>
    <scope>NUCLEOTIDE SEQUENCE</scope>
</reference>
<dbReference type="InterPro" id="IPR000092">
    <property type="entry name" value="Polyprenyl_synt"/>
</dbReference>
<dbReference type="GO" id="GO:0008299">
    <property type="term" value="P:isoprenoid biosynthetic process"/>
    <property type="evidence" value="ECO:0007669"/>
    <property type="project" value="InterPro"/>
</dbReference>
<dbReference type="AlphaFoldDB" id="A0A645IN55"/>
<name>A0A645IN55_9ZZZZ</name>
<evidence type="ECO:0000256" key="4">
    <source>
        <dbReference type="ARBA" id="ARBA00022723"/>
    </source>
</evidence>
<evidence type="ECO:0000256" key="3">
    <source>
        <dbReference type="ARBA" id="ARBA00022679"/>
    </source>
</evidence>
<evidence type="ECO:0000256" key="1">
    <source>
        <dbReference type="ARBA" id="ARBA00001946"/>
    </source>
</evidence>
<dbReference type="Gene3D" id="1.10.600.10">
    <property type="entry name" value="Farnesyl Diphosphate Synthase"/>
    <property type="match status" value="1"/>
</dbReference>
<keyword evidence="5" id="KW-0460">Magnesium</keyword>
<gene>
    <name evidence="6" type="primary">ispB_15</name>
    <name evidence="6" type="ORF">SDC9_200403</name>
</gene>
<dbReference type="EC" id="2.5.1.90" evidence="6"/>
<organism evidence="6">
    <name type="scientific">bioreactor metagenome</name>
    <dbReference type="NCBI Taxonomy" id="1076179"/>
    <lineage>
        <taxon>unclassified sequences</taxon>
        <taxon>metagenomes</taxon>
        <taxon>ecological metagenomes</taxon>
    </lineage>
</organism>
<dbReference type="GO" id="GO:0046872">
    <property type="term" value="F:metal ion binding"/>
    <property type="evidence" value="ECO:0007669"/>
    <property type="project" value="UniProtKB-KW"/>
</dbReference>
<dbReference type="EMBL" id="VSSQ01119129">
    <property type="protein sequence ID" value="MPN52741.1"/>
    <property type="molecule type" value="Genomic_DNA"/>
</dbReference>
<dbReference type="InterPro" id="IPR008949">
    <property type="entry name" value="Isoprenoid_synthase_dom_sf"/>
</dbReference>
<evidence type="ECO:0000256" key="5">
    <source>
        <dbReference type="ARBA" id="ARBA00022842"/>
    </source>
</evidence>
<dbReference type="PANTHER" id="PTHR12001">
    <property type="entry name" value="GERANYLGERANYL PYROPHOSPHATE SYNTHASE"/>
    <property type="match status" value="1"/>
</dbReference>
<dbReference type="Pfam" id="PF00348">
    <property type="entry name" value="polyprenyl_synt"/>
    <property type="match status" value="1"/>
</dbReference>
<keyword evidence="4" id="KW-0479">Metal-binding</keyword>
<dbReference type="SUPFAM" id="SSF48576">
    <property type="entry name" value="Terpenoid synthases"/>
    <property type="match status" value="1"/>
</dbReference>
<comment type="cofactor">
    <cofactor evidence="1">
        <name>Mg(2+)</name>
        <dbReference type="ChEBI" id="CHEBI:18420"/>
    </cofactor>
</comment>
<evidence type="ECO:0000256" key="2">
    <source>
        <dbReference type="ARBA" id="ARBA00006706"/>
    </source>
</evidence>
<comment type="similarity">
    <text evidence="2">Belongs to the FPP/GGPP synthase family.</text>
</comment>
<accession>A0A645IN55</accession>
<comment type="caution">
    <text evidence="6">The sequence shown here is derived from an EMBL/GenBank/DDBJ whole genome shotgun (WGS) entry which is preliminary data.</text>
</comment>
<dbReference type="GO" id="GO:0106350">
    <property type="term" value="F:all-trans-octaprenyl-diphosphate synthase activity"/>
    <property type="evidence" value="ECO:0007669"/>
    <property type="project" value="UniProtKB-EC"/>
</dbReference>
<evidence type="ECO:0000313" key="6">
    <source>
        <dbReference type="EMBL" id="MPN52741.1"/>
    </source>
</evidence>
<keyword evidence="3 6" id="KW-0808">Transferase</keyword>
<dbReference type="PANTHER" id="PTHR12001:SF69">
    <property type="entry name" value="ALL TRANS-POLYPRENYL-DIPHOSPHATE SYNTHASE PDSS1"/>
    <property type="match status" value="1"/>
</dbReference>
<proteinExistence type="inferred from homology"/>
<sequence length="101" mass="11517">MTGKKIGLDLEEGKPTLPIIYAMEHEVHGRELASLFRKKGLSEEEKDRAIELIKSTDSLDRCVARAQFSADKAQKYLTCIPESEYKESLKLLAQYTVSRDR</sequence>